<dbReference type="Gene3D" id="1.20.1260.20">
    <property type="entry name" value="PPE superfamily"/>
    <property type="match status" value="1"/>
</dbReference>
<dbReference type="InterPro" id="IPR038332">
    <property type="entry name" value="PPE_sf"/>
</dbReference>
<dbReference type="InterPro" id="IPR036691">
    <property type="entry name" value="Endo/exonu/phosph_ase_sf"/>
</dbReference>
<dbReference type="Gene3D" id="3.60.10.10">
    <property type="entry name" value="Endonuclease/exonuclease/phosphatase"/>
    <property type="match status" value="1"/>
</dbReference>
<protein>
    <recommendedName>
        <fullName evidence="3">Endonuclease/exonuclease/phosphatase domain-containing protein</fullName>
    </recommendedName>
</protein>
<evidence type="ECO:0000313" key="2">
    <source>
        <dbReference type="Proteomes" id="UP000646523"/>
    </source>
</evidence>
<organism evidence="1 2">
    <name type="scientific">Nonomuraea cavernae</name>
    <dbReference type="NCBI Taxonomy" id="2045107"/>
    <lineage>
        <taxon>Bacteria</taxon>
        <taxon>Bacillati</taxon>
        <taxon>Actinomycetota</taxon>
        <taxon>Actinomycetes</taxon>
        <taxon>Streptosporangiales</taxon>
        <taxon>Streptosporangiaceae</taxon>
        <taxon>Nonomuraea</taxon>
    </lineage>
</organism>
<name>A0A917YSD2_9ACTN</name>
<evidence type="ECO:0008006" key="3">
    <source>
        <dbReference type="Google" id="ProtNLM"/>
    </source>
</evidence>
<dbReference type="RefSeq" id="WP_189122508.1">
    <property type="nucleotide sequence ID" value="NZ_BMNH01000001.1"/>
</dbReference>
<reference evidence="1" key="1">
    <citation type="journal article" date="2014" name="Int. J. Syst. Evol. Microbiol.">
        <title>Complete genome sequence of Corynebacterium casei LMG S-19264T (=DSM 44701T), isolated from a smear-ripened cheese.</title>
        <authorList>
            <consortium name="US DOE Joint Genome Institute (JGI-PGF)"/>
            <person name="Walter F."/>
            <person name="Albersmeier A."/>
            <person name="Kalinowski J."/>
            <person name="Ruckert C."/>
        </authorList>
    </citation>
    <scope>NUCLEOTIDE SEQUENCE</scope>
    <source>
        <strain evidence="1">CGMCC 4.7368</strain>
    </source>
</reference>
<sequence>MTHPLDGTENEAISIAVDPSLWVLGAAPDALDEQARSWRGLKKAAASTDHQISGAAKRVIGTGWLGRTASAYDNHRRKVGGGLDDLAQTAGKVADLLEQTAEILRTNQDLLTREAEKISGVPSRQGTPLSFYPADATQARLVRDAVHVAKQIRSRVDEKLAEKRGQLESAQSTLADIAKAWKPRTIGMLNMNIGMGYKNSPKNPEGTDQNDIPDVAQTIADKNIDVVTIQEIAGTEAKNLERELEKRTGDDWTVHFGETKKSPYWGDGWLPNGVYEPFGNAVAVRHGRTIDSSQYVDNHDLTAEGDFIRTPDGGYVTDGTARKAVEIEITFGGS</sequence>
<gene>
    <name evidence="1" type="ORF">GCM10012289_08030</name>
</gene>
<dbReference type="AlphaFoldDB" id="A0A917YSD2"/>
<keyword evidence="2" id="KW-1185">Reference proteome</keyword>
<dbReference type="Proteomes" id="UP000646523">
    <property type="component" value="Unassembled WGS sequence"/>
</dbReference>
<comment type="caution">
    <text evidence="1">The sequence shown here is derived from an EMBL/GenBank/DDBJ whole genome shotgun (WGS) entry which is preliminary data.</text>
</comment>
<dbReference type="EMBL" id="BMNH01000001">
    <property type="protein sequence ID" value="GGO62716.1"/>
    <property type="molecule type" value="Genomic_DNA"/>
</dbReference>
<proteinExistence type="predicted"/>
<accession>A0A917YSD2</accession>
<evidence type="ECO:0000313" key="1">
    <source>
        <dbReference type="EMBL" id="GGO62716.1"/>
    </source>
</evidence>
<reference evidence="1" key="2">
    <citation type="submission" date="2020-09" db="EMBL/GenBank/DDBJ databases">
        <authorList>
            <person name="Sun Q."/>
            <person name="Zhou Y."/>
        </authorList>
    </citation>
    <scope>NUCLEOTIDE SEQUENCE</scope>
    <source>
        <strain evidence="1">CGMCC 4.7368</strain>
    </source>
</reference>